<protein>
    <submittedName>
        <fullName evidence="2">K02A2.6-like</fullName>
    </submittedName>
</protein>
<dbReference type="Proteomes" id="UP001235939">
    <property type="component" value="Chromosome 13"/>
</dbReference>
<dbReference type="SUPFAM" id="SSF56672">
    <property type="entry name" value="DNA/RNA polymerases"/>
    <property type="match status" value="1"/>
</dbReference>
<keyword evidence="3" id="KW-1185">Reference proteome</keyword>
<accession>A0ABY6L5S5</accession>
<proteinExistence type="predicted"/>
<gene>
    <name evidence="2" type="ORF">LAZ67_13000599</name>
</gene>
<evidence type="ECO:0000259" key="1">
    <source>
        <dbReference type="Pfam" id="PF17919"/>
    </source>
</evidence>
<evidence type="ECO:0000313" key="2">
    <source>
        <dbReference type="EMBL" id="UYV75557.1"/>
    </source>
</evidence>
<sequence length="136" mass="14969">MFEPVLAHFEEHLPTHLQTNASGYGIGEVLVQVHDGKERPVSYASRTLMKAEKNYSTTKRECLAMMLPPGVSWTDKDSGWCAAGFLAKLSLTVGLNSQHSGLVAIAFPSRPRCALWARYQATLLATEDFGKIEDNS</sequence>
<feature type="domain" description="Reverse transcriptase/retrotransposon-derived protein RNase H-like" evidence="1">
    <location>
        <begin position="3"/>
        <end position="66"/>
    </location>
</feature>
<dbReference type="Gene3D" id="3.10.20.370">
    <property type="match status" value="1"/>
</dbReference>
<name>A0ABY6L5S5_9ARAC</name>
<reference evidence="2 3" key="1">
    <citation type="submission" date="2022-01" db="EMBL/GenBank/DDBJ databases">
        <title>A chromosomal length assembly of Cordylochernes scorpioides.</title>
        <authorList>
            <person name="Zeh D."/>
            <person name="Zeh J."/>
        </authorList>
    </citation>
    <scope>NUCLEOTIDE SEQUENCE [LARGE SCALE GENOMIC DNA]</scope>
    <source>
        <strain evidence="2">IN4F17</strain>
        <tissue evidence="2">Whole Body</tissue>
    </source>
</reference>
<organism evidence="2 3">
    <name type="scientific">Cordylochernes scorpioides</name>
    <dbReference type="NCBI Taxonomy" id="51811"/>
    <lineage>
        <taxon>Eukaryota</taxon>
        <taxon>Metazoa</taxon>
        <taxon>Ecdysozoa</taxon>
        <taxon>Arthropoda</taxon>
        <taxon>Chelicerata</taxon>
        <taxon>Arachnida</taxon>
        <taxon>Pseudoscorpiones</taxon>
        <taxon>Cheliferoidea</taxon>
        <taxon>Chernetidae</taxon>
        <taxon>Cordylochernes</taxon>
    </lineage>
</organism>
<dbReference type="Pfam" id="PF17919">
    <property type="entry name" value="RT_RNaseH_2"/>
    <property type="match status" value="1"/>
</dbReference>
<dbReference type="InterPro" id="IPR043502">
    <property type="entry name" value="DNA/RNA_pol_sf"/>
</dbReference>
<dbReference type="PANTHER" id="PTHR34072">
    <property type="entry name" value="ENZYMATIC POLYPROTEIN-RELATED"/>
    <property type="match status" value="1"/>
</dbReference>
<evidence type="ECO:0000313" key="3">
    <source>
        <dbReference type="Proteomes" id="UP001235939"/>
    </source>
</evidence>
<dbReference type="InterPro" id="IPR041577">
    <property type="entry name" value="RT_RNaseH_2"/>
</dbReference>
<dbReference type="EMBL" id="CP092875">
    <property type="protein sequence ID" value="UYV75557.1"/>
    <property type="molecule type" value="Genomic_DNA"/>
</dbReference>